<keyword evidence="1" id="KW-0285">Flavoprotein</keyword>
<dbReference type="InterPro" id="IPR023753">
    <property type="entry name" value="FAD/NAD-binding_dom"/>
</dbReference>
<dbReference type="PRINTS" id="PR00469">
    <property type="entry name" value="PNDRDTASEII"/>
</dbReference>
<evidence type="ECO:0000259" key="6">
    <source>
        <dbReference type="Pfam" id="PF07992"/>
    </source>
</evidence>
<dbReference type="Proteomes" id="UP000230903">
    <property type="component" value="Unassembled WGS sequence"/>
</dbReference>
<evidence type="ECO:0000256" key="3">
    <source>
        <dbReference type="ARBA" id="ARBA00023002"/>
    </source>
</evidence>
<proteinExistence type="predicted"/>
<gene>
    <name evidence="7" type="ORF">COU10_01775</name>
</gene>
<evidence type="ECO:0000256" key="4">
    <source>
        <dbReference type="ARBA" id="ARBA00023157"/>
    </source>
</evidence>
<dbReference type="PROSITE" id="PS00573">
    <property type="entry name" value="PYRIDINE_REDOX_2"/>
    <property type="match status" value="1"/>
</dbReference>
<evidence type="ECO:0000256" key="2">
    <source>
        <dbReference type="ARBA" id="ARBA00022827"/>
    </source>
</evidence>
<dbReference type="InterPro" id="IPR050097">
    <property type="entry name" value="Ferredoxin-NADP_redctase_2"/>
</dbReference>
<evidence type="ECO:0000313" key="7">
    <source>
        <dbReference type="EMBL" id="PIR87951.1"/>
    </source>
</evidence>
<comment type="caution">
    <text evidence="7">The sequence shown here is derived from an EMBL/GenBank/DDBJ whole genome shotgun (WGS) entry which is preliminary data.</text>
</comment>
<dbReference type="PANTHER" id="PTHR48105">
    <property type="entry name" value="THIOREDOXIN REDUCTASE 1-RELATED-RELATED"/>
    <property type="match status" value="1"/>
</dbReference>
<sequence length="325" mass="35176">MKQLIVKDMYELAIIGGGPAAVAAGVYAGRKQIKTVLITEGFGGQSLVSNDIQNWIGDLNISGIELAKKMEAHVRSQQTVDIKDFELVKTIQKINDGPPVGHFLITTEAGETFESKTVLFTTGSRRRRLGVPGEDEFDGRGVVFCSTCDAPLFRDKIVAIVGGGNAGLEAVVDSIPYASQIYLIIRGNELKGDAITQEKVKTHPKVKILFNTEITKINGEKFLTSIDLVNSQTKETSNLDVGGVFVEIGAVPNSEPVKDLVELNKGREIVVDHKTQLSSQVGLWAAGDVSDVLFKQNNISAGDAVKAILSIYDYLHRNQLTGAHQ</sequence>
<dbReference type="PRINTS" id="PR00368">
    <property type="entry name" value="FADPNR"/>
</dbReference>
<dbReference type="GO" id="GO:0016668">
    <property type="term" value="F:oxidoreductase activity, acting on a sulfur group of donors, NAD(P) as acceptor"/>
    <property type="evidence" value="ECO:0007669"/>
    <property type="project" value="UniProtKB-ARBA"/>
</dbReference>
<dbReference type="Pfam" id="PF07992">
    <property type="entry name" value="Pyr_redox_2"/>
    <property type="match status" value="1"/>
</dbReference>
<evidence type="ECO:0000256" key="5">
    <source>
        <dbReference type="ARBA" id="ARBA00023284"/>
    </source>
</evidence>
<reference evidence="8" key="1">
    <citation type="submission" date="2017-09" db="EMBL/GenBank/DDBJ databases">
        <title>Depth-based differentiation of microbial function through sediment-hosted aquifers and enrichment of novel symbionts in the deep terrestrial subsurface.</title>
        <authorList>
            <person name="Probst A.J."/>
            <person name="Ladd B."/>
            <person name="Jarett J.K."/>
            <person name="Geller-Mcgrath D.E."/>
            <person name="Sieber C.M.K."/>
            <person name="Emerson J.B."/>
            <person name="Anantharaman K."/>
            <person name="Thomas B.C."/>
            <person name="Malmstrom R."/>
            <person name="Stieglmeier M."/>
            <person name="Klingl A."/>
            <person name="Woyke T."/>
            <person name="Ryan C.M."/>
            <person name="Banfield J.F."/>
        </authorList>
    </citation>
    <scope>NUCLEOTIDE SEQUENCE [LARGE SCALE GENOMIC DNA]</scope>
</reference>
<keyword evidence="5" id="KW-0676">Redox-active center</keyword>
<dbReference type="AlphaFoldDB" id="A0A2H0UNJ7"/>
<dbReference type="SUPFAM" id="SSF51905">
    <property type="entry name" value="FAD/NAD(P)-binding domain"/>
    <property type="match status" value="1"/>
</dbReference>
<feature type="domain" description="FAD/NAD(P)-binding" evidence="6">
    <location>
        <begin position="11"/>
        <end position="291"/>
    </location>
</feature>
<keyword evidence="2" id="KW-0274">FAD</keyword>
<evidence type="ECO:0000313" key="8">
    <source>
        <dbReference type="Proteomes" id="UP000230903"/>
    </source>
</evidence>
<keyword evidence="3" id="KW-0560">Oxidoreductase</keyword>
<protein>
    <submittedName>
        <fullName evidence="7">Pyridine nucleotide-disulfide oxidoreductase</fullName>
    </submittedName>
</protein>
<name>A0A2H0UNJ7_9BACT</name>
<keyword evidence="4" id="KW-1015">Disulfide bond</keyword>
<organism evidence="7 8">
    <name type="scientific">Candidatus Harrisonbacteria bacterium CG10_big_fil_rev_8_21_14_0_10_45_28</name>
    <dbReference type="NCBI Taxonomy" id="1974586"/>
    <lineage>
        <taxon>Bacteria</taxon>
        <taxon>Candidatus Harrisoniibacteriota</taxon>
    </lineage>
</organism>
<dbReference type="InterPro" id="IPR008255">
    <property type="entry name" value="Pyr_nucl-diS_OxRdtase_2_AS"/>
</dbReference>
<evidence type="ECO:0000256" key="1">
    <source>
        <dbReference type="ARBA" id="ARBA00022630"/>
    </source>
</evidence>
<dbReference type="Gene3D" id="3.50.50.60">
    <property type="entry name" value="FAD/NAD(P)-binding domain"/>
    <property type="match status" value="2"/>
</dbReference>
<dbReference type="InterPro" id="IPR036188">
    <property type="entry name" value="FAD/NAD-bd_sf"/>
</dbReference>
<dbReference type="EMBL" id="PFBC01000029">
    <property type="protein sequence ID" value="PIR87951.1"/>
    <property type="molecule type" value="Genomic_DNA"/>
</dbReference>
<accession>A0A2H0UNJ7</accession>